<keyword evidence="2" id="KW-0472">Membrane</keyword>
<name>A0AAD7G2X5_MYCRO</name>
<evidence type="ECO:0000256" key="1">
    <source>
        <dbReference type="SAM" id="MobiDB-lite"/>
    </source>
</evidence>
<protein>
    <submittedName>
        <fullName evidence="3">Uncharacterized protein</fullName>
    </submittedName>
</protein>
<proteinExistence type="predicted"/>
<keyword evidence="4" id="KW-1185">Reference proteome</keyword>
<keyword evidence="2" id="KW-1133">Transmembrane helix</keyword>
<accession>A0AAD7G2X5</accession>
<sequence length="181" mass="20336">MHRDIMARARTSVSCVISECSAVQCKCGHSLAAHRLYSSPAQFQNILSILLNKLRSVLQEDEILINIALVQEEEEFSIPEPSACSLSYCIPVRPIIAFHPIDSFHRPLFYIFYGVIPTFLIPAAANGEFRREKKATGDRGGSSSRPRWKSGPRGKRDDLDKQAPAGPPLNPARDMWQMNLW</sequence>
<feature type="region of interest" description="Disordered" evidence="1">
    <location>
        <begin position="131"/>
        <end position="175"/>
    </location>
</feature>
<reference evidence="3" key="1">
    <citation type="submission" date="2023-03" db="EMBL/GenBank/DDBJ databases">
        <title>Massive genome expansion in bonnet fungi (Mycena s.s.) driven by repeated elements and novel gene families across ecological guilds.</title>
        <authorList>
            <consortium name="Lawrence Berkeley National Laboratory"/>
            <person name="Harder C.B."/>
            <person name="Miyauchi S."/>
            <person name="Viragh M."/>
            <person name="Kuo A."/>
            <person name="Thoen E."/>
            <person name="Andreopoulos B."/>
            <person name="Lu D."/>
            <person name="Skrede I."/>
            <person name="Drula E."/>
            <person name="Henrissat B."/>
            <person name="Morin E."/>
            <person name="Kohler A."/>
            <person name="Barry K."/>
            <person name="LaButti K."/>
            <person name="Morin E."/>
            <person name="Salamov A."/>
            <person name="Lipzen A."/>
            <person name="Mereny Z."/>
            <person name="Hegedus B."/>
            <person name="Baldrian P."/>
            <person name="Stursova M."/>
            <person name="Weitz H."/>
            <person name="Taylor A."/>
            <person name="Grigoriev I.V."/>
            <person name="Nagy L.G."/>
            <person name="Martin F."/>
            <person name="Kauserud H."/>
        </authorList>
    </citation>
    <scope>NUCLEOTIDE SEQUENCE</scope>
    <source>
        <strain evidence="3">CBHHK067</strain>
    </source>
</reference>
<evidence type="ECO:0000256" key="2">
    <source>
        <dbReference type="SAM" id="Phobius"/>
    </source>
</evidence>
<dbReference type="Proteomes" id="UP001221757">
    <property type="component" value="Unassembled WGS sequence"/>
</dbReference>
<comment type="caution">
    <text evidence="3">The sequence shown here is derived from an EMBL/GenBank/DDBJ whole genome shotgun (WGS) entry which is preliminary data.</text>
</comment>
<evidence type="ECO:0000313" key="3">
    <source>
        <dbReference type="EMBL" id="KAJ7660603.1"/>
    </source>
</evidence>
<dbReference type="EMBL" id="JARKIE010000257">
    <property type="protein sequence ID" value="KAJ7660603.1"/>
    <property type="molecule type" value="Genomic_DNA"/>
</dbReference>
<gene>
    <name evidence="3" type="ORF">B0H17DRAFT_1185307</name>
</gene>
<feature type="transmembrane region" description="Helical" evidence="2">
    <location>
        <begin position="108"/>
        <end position="125"/>
    </location>
</feature>
<dbReference type="AlphaFoldDB" id="A0AAD7G2X5"/>
<evidence type="ECO:0000313" key="4">
    <source>
        <dbReference type="Proteomes" id="UP001221757"/>
    </source>
</evidence>
<keyword evidence="2" id="KW-0812">Transmembrane</keyword>
<organism evidence="3 4">
    <name type="scientific">Mycena rosella</name>
    <name type="common">Pink bonnet</name>
    <name type="synonym">Agaricus rosellus</name>
    <dbReference type="NCBI Taxonomy" id="1033263"/>
    <lineage>
        <taxon>Eukaryota</taxon>
        <taxon>Fungi</taxon>
        <taxon>Dikarya</taxon>
        <taxon>Basidiomycota</taxon>
        <taxon>Agaricomycotina</taxon>
        <taxon>Agaricomycetes</taxon>
        <taxon>Agaricomycetidae</taxon>
        <taxon>Agaricales</taxon>
        <taxon>Marasmiineae</taxon>
        <taxon>Mycenaceae</taxon>
        <taxon>Mycena</taxon>
    </lineage>
</organism>